<protein>
    <submittedName>
        <fullName evidence="3">Uncharacterized protein</fullName>
    </submittedName>
</protein>
<keyword evidence="2" id="KW-1133">Transmembrane helix</keyword>
<evidence type="ECO:0000256" key="2">
    <source>
        <dbReference type="SAM" id="Phobius"/>
    </source>
</evidence>
<keyword evidence="2" id="KW-0812">Transmembrane</keyword>
<keyword evidence="2" id="KW-0472">Membrane</keyword>
<feature type="region of interest" description="Disordered" evidence="1">
    <location>
        <begin position="1"/>
        <end position="73"/>
    </location>
</feature>
<accession>A0AAW2S169</accession>
<gene>
    <name evidence="3" type="ORF">Sradi_3018400</name>
</gene>
<comment type="caution">
    <text evidence="3">The sequence shown here is derived from an EMBL/GenBank/DDBJ whole genome shotgun (WGS) entry which is preliminary data.</text>
</comment>
<evidence type="ECO:0000256" key="1">
    <source>
        <dbReference type="SAM" id="MobiDB-lite"/>
    </source>
</evidence>
<sequence length="174" mass="19046">MKTKKKKERGPTGDVATEGGGGRRRHGTGDSREKGQEQPRRRRGRADAGVSESPSQAAGADAVEQSRGGRHRRNVALAGRVSNLGGRGRVIGFQLGLRVWRERGGGGEDRAGGVVGWGRGFVNFLGVWVFFYSVVGYPIGLFGYPYHTETRTDLFYQVFGKHEPDFLPELSRTV</sequence>
<reference evidence="3" key="2">
    <citation type="journal article" date="2024" name="Plant">
        <title>Genomic evolution and insights into agronomic trait innovations of Sesamum species.</title>
        <authorList>
            <person name="Miao H."/>
            <person name="Wang L."/>
            <person name="Qu L."/>
            <person name="Liu H."/>
            <person name="Sun Y."/>
            <person name="Le M."/>
            <person name="Wang Q."/>
            <person name="Wei S."/>
            <person name="Zheng Y."/>
            <person name="Lin W."/>
            <person name="Duan Y."/>
            <person name="Cao H."/>
            <person name="Xiong S."/>
            <person name="Wang X."/>
            <person name="Wei L."/>
            <person name="Li C."/>
            <person name="Ma Q."/>
            <person name="Ju M."/>
            <person name="Zhao R."/>
            <person name="Li G."/>
            <person name="Mu C."/>
            <person name="Tian Q."/>
            <person name="Mei H."/>
            <person name="Zhang T."/>
            <person name="Gao T."/>
            <person name="Zhang H."/>
        </authorList>
    </citation>
    <scope>NUCLEOTIDE SEQUENCE</scope>
    <source>
        <strain evidence="3">G02</strain>
    </source>
</reference>
<feature type="compositionally biased region" description="Basic and acidic residues" evidence="1">
    <location>
        <begin position="27"/>
        <end position="39"/>
    </location>
</feature>
<dbReference type="EMBL" id="JACGWJ010000012">
    <property type="protein sequence ID" value="KAL0386241.1"/>
    <property type="molecule type" value="Genomic_DNA"/>
</dbReference>
<feature type="transmembrane region" description="Helical" evidence="2">
    <location>
        <begin position="120"/>
        <end position="144"/>
    </location>
</feature>
<organism evidence="3">
    <name type="scientific">Sesamum radiatum</name>
    <name type="common">Black benniseed</name>
    <dbReference type="NCBI Taxonomy" id="300843"/>
    <lineage>
        <taxon>Eukaryota</taxon>
        <taxon>Viridiplantae</taxon>
        <taxon>Streptophyta</taxon>
        <taxon>Embryophyta</taxon>
        <taxon>Tracheophyta</taxon>
        <taxon>Spermatophyta</taxon>
        <taxon>Magnoliopsida</taxon>
        <taxon>eudicotyledons</taxon>
        <taxon>Gunneridae</taxon>
        <taxon>Pentapetalae</taxon>
        <taxon>asterids</taxon>
        <taxon>lamiids</taxon>
        <taxon>Lamiales</taxon>
        <taxon>Pedaliaceae</taxon>
        <taxon>Sesamum</taxon>
    </lineage>
</organism>
<evidence type="ECO:0000313" key="3">
    <source>
        <dbReference type="EMBL" id="KAL0386241.1"/>
    </source>
</evidence>
<proteinExistence type="predicted"/>
<dbReference type="AlphaFoldDB" id="A0AAW2S169"/>
<name>A0AAW2S169_SESRA</name>
<reference evidence="3" key="1">
    <citation type="submission" date="2020-06" db="EMBL/GenBank/DDBJ databases">
        <authorList>
            <person name="Li T."/>
            <person name="Hu X."/>
            <person name="Zhang T."/>
            <person name="Song X."/>
            <person name="Zhang H."/>
            <person name="Dai N."/>
            <person name="Sheng W."/>
            <person name="Hou X."/>
            <person name="Wei L."/>
        </authorList>
    </citation>
    <scope>NUCLEOTIDE SEQUENCE</scope>
    <source>
        <strain evidence="3">G02</strain>
        <tissue evidence="3">Leaf</tissue>
    </source>
</reference>